<keyword evidence="2" id="KW-0067">ATP-binding</keyword>
<dbReference type="InterPro" id="IPR003959">
    <property type="entry name" value="ATPase_AAA_core"/>
</dbReference>
<reference evidence="2" key="2">
    <citation type="submission" date="2021-04" db="EMBL/GenBank/DDBJ databases">
        <authorList>
            <person name="Gilroy R."/>
        </authorList>
    </citation>
    <scope>NUCLEOTIDE SEQUENCE</scope>
    <source>
        <strain evidence="2">ChiSxjej6B18-287</strain>
    </source>
</reference>
<evidence type="ECO:0000313" key="2">
    <source>
        <dbReference type="EMBL" id="HJC11236.1"/>
    </source>
</evidence>
<accession>A0A9D2SLA5</accession>
<comment type="caution">
    <text evidence="2">The sequence shown here is derived from an EMBL/GenBank/DDBJ whole genome shotgun (WGS) entry which is preliminary data.</text>
</comment>
<dbReference type="AlphaFoldDB" id="A0A9D2SLA5"/>
<dbReference type="InterPro" id="IPR027417">
    <property type="entry name" value="P-loop_NTPase"/>
</dbReference>
<dbReference type="Gene3D" id="1.10.8.60">
    <property type="match status" value="1"/>
</dbReference>
<evidence type="ECO:0000259" key="1">
    <source>
        <dbReference type="Pfam" id="PF00004"/>
    </source>
</evidence>
<name>A0A9D2SLA5_9FIRM</name>
<reference evidence="2" key="1">
    <citation type="journal article" date="2021" name="PeerJ">
        <title>Extensive microbial diversity within the chicken gut microbiome revealed by metagenomics and culture.</title>
        <authorList>
            <person name="Gilroy R."/>
            <person name="Ravi A."/>
            <person name="Getino M."/>
            <person name="Pursley I."/>
            <person name="Horton D.L."/>
            <person name="Alikhan N.F."/>
            <person name="Baker D."/>
            <person name="Gharbi K."/>
            <person name="Hall N."/>
            <person name="Watson M."/>
            <person name="Adriaenssens E.M."/>
            <person name="Foster-Nyarko E."/>
            <person name="Jarju S."/>
            <person name="Secka A."/>
            <person name="Antonio M."/>
            <person name="Oren A."/>
            <person name="Chaudhuri R.R."/>
            <person name="La Ragione R."/>
            <person name="Hildebrand F."/>
            <person name="Pallen M.J."/>
        </authorList>
    </citation>
    <scope>NUCLEOTIDE SEQUENCE</scope>
    <source>
        <strain evidence="2">ChiSxjej6B18-287</strain>
    </source>
</reference>
<dbReference type="Proteomes" id="UP000823893">
    <property type="component" value="Unassembled WGS sequence"/>
</dbReference>
<dbReference type="GO" id="GO:0005524">
    <property type="term" value="F:ATP binding"/>
    <property type="evidence" value="ECO:0007669"/>
    <property type="project" value="UniProtKB-KW"/>
</dbReference>
<protein>
    <submittedName>
        <fullName evidence="2">ATP-binding protein</fullName>
    </submittedName>
</protein>
<gene>
    <name evidence="2" type="ORF">H9935_10605</name>
</gene>
<dbReference type="GO" id="GO:0016887">
    <property type="term" value="F:ATP hydrolysis activity"/>
    <property type="evidence" value="ECO:0007669"/>
    <property type="project" value="InterPro"/>
</dbReference>
<dbReference type="Gene3D" id="3.40.50.300">
    <property type="entry name" value="P-loop containing nucleotide triphosphate hydrolases"/>
    <property type="match status" value="1"/>
</dbReference>
<evidence type="ECO:0000313" key="3">
    <source>
        <dbReference type="Proteomes" id="UP000823893"/>
    </source>
</evidence>
<keyword evidence="2" id="KW-0547">Nucleotide-binding</keyword>
<proteinExistence type="predicted"/>
<feature type="domain" description="ATPase AAA-type core" evidence="1">
    <location>
        <begin position="54"/>
        <end position="165"/>
    </location>
</feature>
<dbReference type="SUPFAM" id="SSF52540">
    <property type="entry name" value="P-loop containing nucleoside triphosphate hydrolases"/>
    <property type="match status" value="1"/>
</dbReference>
<organism evidence="2 3">
    <name type="scientific">Candidatus Blautia merdigallinarum</name>
    <dbReference type="NCBI Taxonomy" id="2838495"/>
    <lineage>
        <taxon>Bacteria</taxon>
        <taxon>Bacillati</taxon>
        <taxon>Bacillota</taxon>
        <taxon>Clostridia</taxon>
        <taxon>Lachnospirales</taxon>
        <taxon>Lachnospiraceae</taxon>
        <taxon>Blautia</taxon>
    </lineage>
</organism>
<dbReference type="CDD" id="cd00009">
    <property type="entry name" value="AAA"/>
    <property type="match status" value="1"/>
</dbReference>
<dbReference type="EMBL" id="DWWV01000137">
    <property type="protein sequence ID" value="HJC11236.1"/>
    <property type="molecule type" value="Genomic_DNA"/>
</dbReference>
<dbReference type="Pfam" id="PF00004">
    <property type="entry name" value="AAA"/>
    <property type="match status" value="1"/>
</dbReference>
<sequence length="351" mass="40197">MGNAEQWIQDFYQENCGCSLEDICGQHFWKKVLRGCIYREGLDELFETSPFWGLLFCGEAGTGKSTLGKAFLGELEGNGYKLIYLRADEILKDKAEAIPRAGQFQKECIKWEKTAIFLDNAGILGEDIPVAEQLAEGIDSLRRYNLPVIWMMEAEKAEDLPECLREQLYLCRIEVPDQKERLEYFQAMMGRLTDKSGSFNCSHMAELTEGYNFEQLNRITAFSKAFLKQKILEKCEFNWEEVRQMSEEGKICIKREQFCEIAGKICRETKEAQEELSQDLLKQMISNTGALYLQQERPVPYIVSGEKTTADGVMDRESITPEKQIEPQSTADISVSLDDELDMLDPSNLEI</sequence>